<dbReference type="RefSeq" id="WP_315994087.1">
    <property type="nucleotide sequence ID" value="NZ_JAWDIS010000001.1"/>
</dbReference>
<gene>
    <name evidence="2" type="ORF">RWH45_06610</name>
</gene>
<evidence type="ECO:0008006" key="4">
    <source>
        <dbReference type="Google" id="ProtNLM"/>
    </source>
</evidence>
<evidence type="ECO:0000256" key="1">
    <source>
        <dbReference type="SAM" id="MobiDB-lite"/>
    </source>
</evidence>
<evidence type="ECO:0000313" key="3">
    <source>
        <dbReference type="Proteomes" id="UP001263371"/>
    </source>
</evidence>
<sequence>MTTSPPPLNLDANPLRAPGDGGPGFCYPSDADLFRGAGSLADGPLLIALDSNIILDLEQHGTAILNQEQVDGIDSELQAELAALGAILDLWMVRDIRFIVLPRTRDDYRKPPPPARMKEREQLFEQIEAALTFQTGDWGQEHERFVGAREMAPEASELIDSVSPLDGRMLTSAWNAGVDVFLTRDAKVLAACEDSEPPFPAVLAPSGLVNRLSTLGEDLFFLGQVEHPGCVWAFGMPFGDTGKWVPLYEAMGV</sequence>
<name>A0ABU3T6C7_9MICO</name>
<accession>A0ABU3T6C7</accession>
<evidence type="ECO:0000313" key="2">
    <source>
        <dbReference type="EMBL" id="MDU0366881.1"/>
    </source>
</evidence>
<dbReference type="EMBL" id="JAWDIS010000001">
    <property type="protein sequence ID" value="MDU0366881.1"/>
    <property type="molecule type" value="Genomic_DNA"/>
</dbReference>
<organism evidence="2 3">
    <name type="scientific">Microbacterium galbum</name>
    <dbReference type="NCBI Taxonomy" id="3075994"/>
    <lineage>
        <taxon>Bacteria</taxon>
        <taxon>Bacillati</taxon>
        <taxon>Actinomycetota</taxon>
        <taxon>Actinomycetes</taxon>
        <taxon>Micrococcales</taxon>
        <taxon>Microbacteriaceae</taxon>
        <taxon>Microbacterium</taxon>
    </lineage>
</organism>
<comment type="caution">
    <text evidence="2">The sequence shown here is derived from an EMBL/GenBank/DDBJ whole genome shotgun (WGS) entry which is preliminary data.</text>
</comment>
<feature type="region of interest" description="Disordered" evidence="1">
    <location>
        <begin position="1"/>
        <end position="21"/>
    </location>
</feature>
<reference evidence="2 3" key="1">
    <citation type="submission" date="2023-09" db="EMBL/GenBank/DDBJ databases">
        <title>Microbacterium fusihabitans sp. nov., Microbacterium phycihabitans sp. nov., and Microbacterium cervinum sp. nov., isolated from dried seaweeds of beach.</title>
        <authorList>
            <person name="Lee S.D."/>
        </authorList>
    </citation>
    <scope>NUCLEOTIDE SEQUENCE [LARGE SCALE GENOMIC DNA]</scope>
    <source>
        <strain evidence="2 3">KSW4-17</strain>
    </source>
</reference>
<protein>
    <recommendedName>
        <fullName evidence="4">PIN domain-containing protein</fullName>
    </recommendedName>
</protein>
<dbReference type="Proteomes" id="UP001263371">
    <property type="component" value="Unassembled WGS sequence"/>
</dbReference>
<proteinExistence type="predicted"/>
<keyword evidence="3" id="KW-1185">Reference proteome</keyword>